<feature type="transmembrane region" description="Helical" evidence="6">
    <location>
        <begin position="150"/>
        <end position="171"/>
    </location>
</feature>
<organism evidence="7 8">
    <name type="scientific">Hungatella hathewayi DSM 13479</name>
    <dbReference type="NCBI Taxonomy" id="566550"/>
    <lineage>
        <taxon>Bacteria</taxon>
        <taxon>Bacillati</taxon>
        <taxon>Bacillota</taxon>
        <taxon>Clostridia</taxon>
        <taxon>Lachnospirales</taxon>
        <taxon>Lachnospiraceae</taxon>
        <taxon>Hungatella</taxon>
    </lineage>
</organism>
<evidence type="ECO:0000313" key="8">
    <source>
        <dbReference type="Proteomes" id="UP000004968"/>
    </source>
</evidence>
<dbReference type="Proteomes" id="UP000004968">
    <property type="component" value="Unassembled WGS sequence"/>
</dbReference>
<reference evidence="7 8" key="1">
    <citation type="submission" date="2010-01" db="EMBL/GenBank/DDBJ databases">
        <authorList>
            <person name="Weinstock G."/>
            <person name="Sodergren E."/>
            <person name="Clifton S."/>
            <person name="Fulton L."/>
            <person name="Fulton B."/>
            <person name="Courtney L."/>
            <person name="Fronick C."/>
            <person name="Harrison M."/>
            <person name="Strong C."/>
            <person name="Farmer C."/>
            <person name="Delahaunty K."/>
            <person name="Markovic C."/>
            <person name="Hall O."/>
            <person name="Minx P."/>
            <person name="Tomlinson C."/>
            <person name="Mitreva M."/>
            <person name="Nelson J."/>
            <person name="Hou S."/>
            <person name="Wollam A."/>
            <person name="Pepin K.H."/>
            <person name="Johnson M."/>
            <person name="Bhonagiri V."/>
            <person name="Nash W.E."/>
            <person name="Warren W."/>
            <person name="Chinwalla A."/>
            <person name="Mardis E.R."/>
            <person name="Wilson R.K."/>
        </authorList>
    </citation>
    <scope>NUCLEOTIDE SEQUENCE [LARGE SCALE GENOMIC DNA]</scope>
    <source>
        <strain evidence="7 8">DSM 13479</strain>
    </source>
</reference>
<evidence type="ECO:0008006" key="9">
    <source>
        <dbReference type="Google" id="ProtNLM"/>
    </source>
</evidence>
<protein>
    <recommendedName>
        <fullName evidence="9">Sodium:neurotransmitter symporter family protein</fullName>
    </recommendedName>
</protein>
<comment type="subcellular location">
    <subcellularLocation>
        <location evidence="1">Membrane</location>
        <topology evidence="1">Multi-pass membrane protein</topology>
    </subcellularLocation>
</comment>
<dbReference type="Pfam" id="PF00209">
    <property type="entry name" value="SNF"/>
    <property type="match status" value="1"/>
</dbReference>
<evidence type="ECO:0000256" key="1">
    <source>
        <dbReference type="ARBA" id="ARBA00004141"/>
    </source>
</evidence>
<feature type="transmembrane region" description="Helical" evidence="6">
    <location>
        <begin position="110"/>
        <end position="129"/>
    </location>
</feature>
<evidence type="ECO:0000313" key="7">
    <source>
        <dbReference type="EMBL" id="EFC94406.1"/>
    </source>
</evidence>
<accession>D3AUV1</accession>
<evidence type="ECO:0000256" key="4">
    <source>
        <dbReference type="ARBA" id="ARBA00022989"/>
    </source>
</evidence>
<dbReference type="AlphaFoldDB" id="D3AUV1"/>
<evidence type="ECO:0000256" key="3">
    <source>
        <dbReference type="ARBA" id="ARBA00022692"/>
    </source>
</evidence>
<gene>
    <name evidence="7" type="ORF">CLOSTHATH_07421</name>
</gene>
<keyword evidence="5 6" id="KW-0472">Membrane</keyword>
<dbReference type="EMBL" id="ACIO01001140">
    <property type="protein sequence ID" value="EFC94406.1"/>
    <property type="molecule type" value="Genomic_DNA"/>
</dbReference>
<dbReference type="InterPro" id="IPR000175">
    <property type="entry name" value="Na/ntran_symport"/>
</dbReference>
<dbReference type="PANTHER" id="PTHR42948">
    <property type="entry name" value="TRANSPORTER"/>
    <property type="match status" value="1"/>
</dbReference>
<dbReference type="PROSITE" id="PS50267">
    <property type="entry name" value="NA_NEUROTRAN_SYMP_3"/>
    <property type="match status" value="1"/>
</dbReference>
<evidence type="ECO:0000256" key="2">
    <source>
        <dbReference type="ARBA" id="ARBA00022448"/>
    </source>
</evidence>
<feature type="transmembrane region" description="Helical" evidence="6">
    <location>
        <begin position="66"/>
        <end position="90"/>
    </location>
</feature>
<feature type="non-terminal residue" evidence="7">
    <location>
        <position position="1"/>
    </location>
</feature>
<feature type="transmembrane region" description="Helical" evidence="6">
    <location>
        <begin position="30"/>
        <end position="54"/>
    </location>
</feature>
<keyword evidence="2" id="KW-0813">Transport</keyword>
<dbReference type="GO" id="GO:0016020">
    <property type="term" value="C:membrane"/>
    <property type="evidence" value="ECO:0007669"/>
    <property type="project" value="UniProtKB-SubCell"/>
</dbReference>
<dbReference type="SUPFAM" id="SSF161070">
    <property type="entry name" value="SNF-like"/>
    <property type="match status" value="1"/>
</dbReference>
<evidence type="ECO:0000256" key="5">
    <source>
        <dbReference type="ARBA" id="ARBA00023136"/>
    </source>
</evidence>
<comment type="caution">
    <text evidence="7">The sequence shown here is derived from an EMBL/GenBank/DDBJ whole genome shotgun (WGS) entry which is preliminary data.</text>
</comment>
<dbReference type="InterPro" id="IPR037272">
    <property type="entry name" value="SNS_sf"/>
</dbReference>
<keyword evidence="4 6" id="KW-1133">Transmembrane helix</keyword>
<dbReference type="HOGENOM" id="CLU_131827_0_0_9"/>
<name>D3AUV1_9FIRM</name>
<sequence length="174" mass="19205">IEPGQGPKLIFVTLPNVFNNMAGGRLVGTLFFLFMSFAAVSTVIAVFQNIVSFATDLTGCTIKKAVMCNAAAIILLSLPCVLGFNLWSGFMPFGEGSNVLDLEDFIISNNLLPLGSLIYLAFCTTRYGWGFENFMKEANEGKGIRFPRWVRGYVTFVLPVIVLFIFIQGYIAKF</sequence>
<dbReference type="PANTHER" id="PTHR42948:SF1">
    <property type="entry name" value="TRANSPORTER"/>
    <property type="match status" value="1"/>
</dbReference>
<evidence type="ECO:0000256" key="6">
    <source>
        <dbReference type="SAM" id="Phobius"/>
    </source>
</evidence>
<proteinExistence type="predicted"/>
<keyword evidence="3 6" id="KW-0812">Transmembrane</keyword>